<protein>
    <recommendedName>
        <fullName evidence="5">PKD domain-containing protein</fullName>
    </recommendedName>
</protein>
<dbReference type="Proteomes" id="UP000315628">
    <property type="component" value="Unassembled WGS sequence"/>
</dbReference>
<keyword evidence="4" id="KW-1185">Reference proteome</keyword>
<keyword evidence="2" id="KW-0732">Signal</keyword>
<evidence type="ECO:0000313" key="3">
    <source>
        <dbReference type="EMBL" id="TWD13631.1"/>
    </source>
</evidence>
<reference evidence="3 4" key="1">
    <citation type="submission" date="2019-06" db="EMBL/GenBank/DDBJ databases">
        <title>Sequencing the genomes of 1000 actinobacteria strains.</title>
        <authorList>
            <person name="Klenk H.-P."/>
        </authorList>
    </citation>
    <scope>NUCLEOTIDE SEQUENCE [LARGE SCALE GENOMIC DNA]</scope>
    <source>
        <strain evidence="3 4">DSM 18935</strain>
    </source>
</reference>
<accession>A0A560W7Q1</accession>
<evidence type="ECO:0000256" key="2">
    <source>
        <dbReference type="SAM" id="SignalP"/>
    </source>
</evidence>
<evidence type="ECO:0000256" key="1">
    <source>
        <dbReference type="SAM" id="MobiDB-lite"/>
    </source>
</evidence>
<feature type="compositionally biased region" description="Low complexity" evidence="1">
    <location>
        <begin position="60"/>
        <end position="72"/>
    </location>
</feature>
<dbReference type="AlphaFoldDB" id="A0A560W7Q1"/>
<name>A0A560W7Q1_9MICO</name>
<dbReference type="EMBL" id="VIUW01000004">
    <property type="protein sequence ID" value="TWD13631.1"/>
    <property type="molecule type" value="Genomic_DNA"/>
</dbReference>
<comment type="caution">
    <text evidence="3">The sequence shown here is derived from an EMBL/GenBank/DDBJ whole genome shotgun (WGS) entry which is preliminary data.</text>
</comment>
<sequence length="308" mass="32974">MSSLLTSILALLVVASSASPAGATPIDNDPPATIITDQALHVATGQSQVIDSHKEKQQQRAHSAARASSGGQDKAPEVRWESMTRPCASSAADALCGAVRAECGMRGETATLTFWRREGTTDWGVGRPSCNGDTPPPPPEVPAGAVIAQAPPTPSFAQIQSAFEELPFCMPKPSMEPVGGRTLVNLPTFYRVTWPDDAGCLRPGKTSEPVQLLSWSIDFKVEPHAYLYWYGDGQTSGWTTSPGGTHPDGDITHTYETTGDKLVKVDARLTGSYRVNGGDWQDIDTIANLQDEPNVPYEVVEAKNRLVS</sequence>
<feature type="signal peptide" evidence="2">
    <location>
        <begin position="1"/>
        <end position="23"/>
    </location>
</feature>
<dbReference type="RefSeq" id="WP_246074741.1">
    <property type="nucleotide sequence ID" value="NZ_BAAAYT010000002.1"/>
</dbReference>
<evidence type="ECO:0000313" key="4">
    <source>
        <dbReference type="Proteomes" id="UP000315628"/>
    </source>
</evidence>
<feature type="region of interest" description="Disordered" evidence="1">
    <location>
        <begin position="46"/>
        <end position="82"/>
    </location>
</feature>
<proteinExistence type="predicted"/>
<gene>
    <name evidence="3" type="ORF">FB557_2258</name>
</gene>
<organism evidence="3 4">
    <name type="scientific">Marihabitans asiaticum</name>
    <dbReference type="NCBI Taxonomy" id="415218"/>
    <lineage>
        <taxon>Bacteria</taxon>
        <taxon>Bacillati</taxon>
        <taxon>Actinomycetota</taxon>
        <taxon>Actinomycetes</taxon>
        <taxon>Micrococcales</taxon>
        <taxon>Intrasporangiaceae</taxon>
        <taxon>Marihabitans</taxon>
    </lineage>
</organism>
<evidence type="ECO:0008006" key="5">
    <source>
        <dbReference type="Google" id="ProtNLM"/>
    </source>
</evidence>
<feature type="chain" id="PRO_5022056415" description="PKD domain-containing protein" evidence="2">
    <location>
        <begin position="24"/>
        <end position="308"/>
    </location>
</feature>